<organism evidence="1 2">
    <name type="scientific">Ramalina farinacea</name>
    <dbReference type="NCBI Taxonomy" id="258253"/>
    <lineage>
        <taxon>Eukaryota</taxon>
        <taxon>Fungi</taxon>
        <taxon>Dikarya</taxon>
        <taxon>Ascomycota</taxon>
        <taxon>Pezizomycotina</taxon>
        <taxon>Lecanoromycetes</taxon>
        <taxon>OSLEUM clade</taxon>
        <taxon>Lecanoromycetidae</taxon>
        <taxon>Lecanorales</taxon>
        <taxon>Lecanorineae</taxon>
        <taxon>Ramalinaceae</taxon>
        <taxon>Ramalina</taxon>
    </lineage>
</organism>
<gene>
    <name evidence="1" type="primary">UTP4_1</name>
    <name evidence="1" type="ORF">OHK93_001168</name>
</gene>
<dbReference type="InterPro" id="IPR036047">
    <property type="entry name" value="F-box-like_dom_sf"/>
</dbReference>
<reference evidence="1" key="1">
    <citation type="journal article" date="2023" name="Genome Biol. Evol.">
        <title>First Whole Genome Sequence and Flow Cytometry Genome Size Data for the Lichen-Forming Fungus Ramalina farinacea (Ascomycota).</title>
        <authorList>
            <person name="Llewellyn T."/>
            <person name="Mian S."/>
            <person name="Hill R."/>
            <person name="Leitch I.J."/>
            <person name="Gaya E."/>
        </authorList>
    </citation>
    <scope>NUCLEOTIDE SEQUENCE</scope>
    <source>
        <strain evidence="1">LIQ254RAFAR</strain>
    </source>
</reference>
<evidence type="ECO:0000313" key="2">
    <source>
        <dbReference type="Proteomes" id="UP001161017"/>
    </source>
</evidence>
<accession>A0AA43QQQ1</accession>
<proteinExistence type="predicted"/>
<sequence>MDDPDEYYCVLCGVPFDILAEVYRLGTIDEQNVQWTQKFGFHQLIDQLGDLLSEQDFLENGKGLVPSWSGDCKGPEQFHCGWSASHNFGPLIDDAYVVGLLQDVPELYFLVCDPEDSEGFYEIFQHVPLTLDSELRDAKSMMGPLKGVDPFQKLPNELLLDILALLPSTAVRKARISSRCFANARLDLAFWRSRFDQPHELSHVDVSRLSSGQKVSASVIDYRKLYDRMIRAEGMPFRGWQIRRRISSLCRQLCSVLFQSQA</sequence>
<keyword evidence="2" id="KW-1185">Reference proteome</keyword>
<dbReference type="EMBL" id="JAPUFD010000010">
    <property type="protein sequence ID" value="MDI1489969.1"/>
    <property type="molecule type" value="Genomic_DNA"/>
</dbReference>
<dbReference type="SUPFAM" id="SSF81383">
    <property type="entry name" value="F-box domain"/>
    <property type="match status" value="1"/>
</dbReference>
<evidence type="ECO:0000313" key="1">
    <source>
        <dbReference type="EMBL" id="MDI1489969.1"/>
    </source>
</evidence>
<dbReference type="AlphaFoldDB" id="A0AA43QQQ1"/>
<dbReference type="Proteomes" id="UP001161017">
    <property type="component" value="Unassembled WGS sequence"/>
</dbReference>
<protein>
    <submittedName>
        <fullName evidence="1">U3 small nucleolar RNA-associated protein</fullName>
    </submittedName>
</protein>
<comment type="caution">
    <text evidence="1">The sequence shown here is derived from an EMBL/GenBank/DDBJ whole genome shotgun (WGS) entry which is preliminary data.</text>
</comment>
<name>A0AA43QQQ1_9LECA</name>